<dbReference type="GO" id="GO:0006355">
    <property type="term" value="P:regulation of DNA-templated transcription"/>
    <property type="evidence" value="ECO:0007669"/>
    <property type="project" value="InterPro"/>
</dbReference>
<feature type="coiled-coil region" evidence="1">
    <location>
        <begin position="130"/>
        <end position="203"/>
    </location>
</feature>
<dbReference type="SUPFAM" id="SSF46955">
    <property type="entry name" value="Putative DNA-binding domain"/>
    <property type="match status" value="1"/>
</dbReference>
<dbReference type="Pfam" id="PF13411">
    <property type="entry name" value="MerR_1"/>
    <property type="match status" value="1"/>
</dbReference>
<keyword evidence="1" id="KW-0175">Coiled coil</keyword>
<evidence type="ECO:0000256" key="1">
    <source>
        <dbReference type="SAM" id="Coils"/>
    </source>
</evidence>
<dbReference type="Proteomes" id="UP000434052">
    <property type="component" value="Unassembled WGS sequence"/>
</dbReference>
<evidence type="ECO:0000313" key="4">
    <source>
        <dbReference type="Proteomes" id="UP000434052"/>
    </source>
</evidence>
<sequence length="203" mass="22681">MAEPEARPHDPGLLTIAEIAKRYDLPESTARYYCKRFLDFLPHSGHGKRRRYRPEAMDVFAIILPEMKKRKDAAAVEAVLEESFSRVVVDKSDTESALSHRGSGAVFAADIDGAAFMTAIERQNEALQGIASALARFASAQGEIKALKELVARQQNSLERMSNELARIRSLQDDAESTHQQDMEQLRRHLGHLAGELHKAQSE</sequence>
<dbReference type="RefSeq" id="WP_144305971.1">
    <property type="nucleotide sequence ID" value="NZ_QMIF01000009.1"/>
</dbReference>
<comment type="caution">
    <text evidence="3">The sequence shown here is derived from an EMBL/GenBank/DDBJ whole genome shotgun (WGS) entry which is preliminary data.</text>
</comment>
<gene>
    <name evidence="3" type="ORF">DQK91_13845</name>
</gene>
<reference evidence="3 4" key="1">
    <citation type="submission" date="2018-06" db="EMBL/GenBank/DDBJ databases">
        <title>Complete genome of Desulfovibrio marinus P48SEP.</title>
        <authorList>
            <person name="Crispim J.S."/>
            <person name="Vidigal P.M.P."/>
            <person name="Silva L.C.F."/>
            <person name="Araujo L.C."/>
            <person name="Laguardia C.N."/>
            <person name="Dias R.S."/>
            <person name="Sousa M.P."/>
            <person name="Paula S.O."/>
            <person name="Silva C."/>
        </authorList>
    </citation>
    <scope>NUCLEOTIDE SEQUENCE [LARGE SCALE GENOMIC DNA]</scope>
    <source>
        <strain evidence="3 4">P48SEP</strain>
    </source>
</reference>
<evidence type="ECO:0000313" key="3">
    <source>
        <dbReference type="EMBL" id="TVM32788.1"/>
    </source>
</evidence>
<feature type="domain" description="HTH merR-type" evidence="2">
    <location>
        <begin position="15"/>
        <end position="63"/>
    </location>
</feature>
<dbReference type="GO" id="GO:0003677">
    <property type="term" value="F:DNA binding"/>
    <property type="evidence" value="ECO:0007669"/>
    <property type="project" value="InterPro"/>
</dbReference>
<dbReference type="AlphaFoldDB" id="A0A6P1ZHR4"/>
<dbReference type="OrthoDB" id="5520755at2"/>
<name>A0A6P1ZHR4_9BACT</name>
<protein>
    <recommendedName>
        <fullName evidence="2">HTH merR-type domain-containing protein</fullName>
    </recommendedName>
</protein>
<evidence type="ECO:0000259" key="2">
    <source>
        <dbReference type="Pfam" id="PF13411"/>
    </source>
</evidence>
<dbReference type="Gene3D" id="1.10.1660.10">
    <property type="match status" value="1"/>
</dbReference>
<dbReference type="EMBL" id="QMIF01000009">
    <property type="protein sequence ID" value="TVM32788.1"/>
    <property type="molecule type" value="Genomic_DNA"/>
</dbReference>
<dbReference type="InterPro" id="IPR009061">
    <property type="entry name" value="DNA-bd_dom_put_sf"/>
</dbReference>
<organism evidence="3 4">
    <name type="scientific">Oceanidesulfovibrio marinus</name>
    <dbReference type="NCBI Taxonomy" id="370038"/>
    <lineage>
        <taxon>Bacteria</taxon>
        <taxon>Pseudomonadati</taxon>
        <taxon>Thermodesulfobacteriota</taxon>
        <taxon>Desulfovibrionia</taxon>
        <taxon>Desulfovibrionales</taxon>
        <taxon>Desulfovibrionaceae</taxon>
        <taxon>Oceanidesulfovibrio</taxon>
    </lineage>
</organism>
<dbReference type="InterPro" id="IPR000551">
    <property type="entry name" value="MerR-type_HTH_dom"/>
</dbReference>
<proteinExistence type="predicted"/>
<accession>A0A6P1ZHR4</accession>